<proteinExistence type="predicted"/>
<dbReference type="EMBL" id="KZ293671">
    <property type="protein sequence ID" value="PBK88797.1"/>
    <property type="molecule type" value="Genomic_DNA"/>
</dbReference>
<accession>A0A2H3DI88</accession>
<evidence type="ECO:0000313" key="2">
    <source>
        <dbReference type="EMBL" id="PBK88797.1"/>
    </source>
</evidence>
<reference evidence="3" key="1">
    <citation type="journal article" date="2017" name="Nat. Ecol. Evol.">
        <title>Genome expansion and lineage-specific genetic innovations in the forest pathogenic fungi Armillaria.</title>
        <authorList>
            <person name="Sipos G."/>
            <person name="Prasanna A.N."/>
            <person name="Walter M.C."/>
            <person name="O'Connor E."/>
            <person name="Balint B."/>
            <person name="Krizsan K."/>
            <person name="Kiss B."/>
            <person name="Hess J."/>
            <person name="Varga T."/>
            <person name="Slot J."/>
            <person name="Riley R."/>
            <person name="Boka B."/>
            <person name="Rigling D."/>
            <person name="Barry K."/>
            <person name="Lee J."/>
            <person name="Mihaltcheva S."/>
            <person name="LaButti K."/>
            <person name="Lipzen A."/>
            <person name="Waldron R."/>
            <person name="Moloney N.M."/>
            <person name="Sperisen C."/>
            <person name="Kredics L."/>
            <person name="Vagvoelgyi C."/>
            <person name="Patrignani A."/>
            <person name="Fitzpatrick D."/>
            <person name="Nagy I."/>
            <person name="Doyle S."/>
            <person name="Anderson J.B."/>
            <person name="Grigoriev I.V."/>
            <person name="Gueldener U."/>
            <person name="Muensterkoetter M."/>
            <person name="Nagy L.G."/>
        </authorList>
    </citation>
    <scope>NUCLEOTIDE SEQUENCE [LARGE SCALE GENOMIC DNA]</scope>
    <source>
        <strain evidence="3">Ar21-2</strain>
    </source>
</reference>
<sequence>MSNDSYSDSDSNRGYSNSNSSYNSGSSYDSNSGYDSNLSYGSLPCHKCHLPQKRAWWRAAQPAHSHHFPTTSVPPTHPQLRSIPSLWMKLKLENRSPEFPNIYTAPSHSKVPEGHGMIYIVIASIDPADLHRMFTHGAKLLSFCGLDEAATKGMPALRPSLNDFLIFCDKYGKEEDGDSKDIVKFWSRSKQEFTTPVLWHFQELQEDVYGKDDLMMDMKAVLVDEKYHGGIALEHSFRSEFHVRNAQHAYHLTTSFQEACGLEAPHRSNKVDGIKEKNHENMLCQCVNELAVHTANKGLCKGAPNAPEIMEQWVDLTNFPKTGGFNRYEGFSISE</sequence>
<evidence type="ECO:0000256" key="1">
    <source>
        <dbReference type="SAM" id="MobiDB-lite"/>
    </source>
</evidence>
<dbReference type="AlphaFoldDB" id="A0A2H3DI88"/>
<gene>
    <name evidence="2" type="ORF">ARMGADRAFT_1084354</name>
</gene>
<dbReference type="OrthoDB" id="10452131at2759"/>
<evidence type="ECO:0000313" key="3">
    <source>
        <dbReference type="Proteomes" id="UP000217790"/>
    </source>
</evidence>
<keyword evidence="3" id="KW-1185">Reference proteome</keyword>
<name>A0A2H3DI88_ARMGA</name>
<dbReference type="Proteomes" id="UP000217790">
    <property type="component" value="Unassembled WGS sequence"/>
</dbReference>
<dbReference type="InParanoid" id="A0A2H3DI88"/>
<protein>
    <submittedName>
        <fullName evidence="2">Uncharacterized protein</fullName>
    </submittedName>
</protein>
<feature type="region of interest" description="Disordered" evidence="1">
    <location>
        <begin position="1"/>
        <end position="28"/>
    </location>
</feature>
<organism evidence="2 3">
    <name type="scientific">Armillaria gallica</name>
    <name type="common">Bulbous honey fungus</name>
    <name type="synonym">Armillaria bulbosa</name>
    <dbReference type="NCBI Taxonomy" id="47427"/>
    <lineage>
        <taxon>Eukaryota</taxon>
        <taxon>Fungi</taxon>
        <taxon>Dikarya</taxon>
        <taxon>Basidiomycota</taxon>
        <taxon>Agaricomycotina</taxon>
        <taxon>Agaricomycetes</taxon>
        <taxon>Agaricomycetidae</taxon>
        <taxon>Agaricales</taxon>
        <taxon>Marasmiineae</taxon>
        <taxon>Physalacriaceae</taxon>
        <taxon>Armillaria</taxon>
    </lineage>
</organism>